<reference evidence="2" key="1">
    <citation type="journal article" date="2019" name="Int. J. Syst. Evol. Microbiol.">
        <title>The Global Catalogue of Microorganisms (GCM) 10K type strain sequencing project: providing services to taxonomists for standard genome sequencing and annotation.</title>
        <authorList>
            <consortium name="The Broad Institute Genomics Platform"/>
            <consortium name="The Broad Institute Genome Sequencing Center for Infectious Disease"/>
            <person name="Wu L."/>
            <person name="Ma J."/>
        </authorList>
    </citation>
    <scope>NUCLEOTIDE SEQUENCE [LARGE SCALE GENOMIC DNA]</scope>
    <source>
        <strain evidence="2">CGMCC 1.3240</strain>
    </source>
</reference>
<evidence type="ECO:0000313" key="2">
    <source>
        <dbReference type="Proteomes" id="UP001596047"/>
    </source>
</evidence>
<evidence type="ECO:0000313" key="1">
    <source>
        <dbReference type="EMBL" id="MFC5648712.1"/>
    </source>
</evidence>
<dbReference type="InterPro" id="IPR014934">
    <property type="entry name" value="DUF1806"/>
</dbReference>
<dbReference type="Gene3D" id="2.70.180.10">
    <property type="entry name" value="Hypothetical protein YojF"/>
    <property type="match status" value="1"/>
</dbReference>
<keyword evidence="2" id="KW-1185">Reference proteome</keyword>
<dbReference type="Proteomes" id="UP001596047">
    <property type="component" value="Unassembled WGS sequence"/>
</dbReference>
<comment type="caution">
    <text evidence="1">The sequence shown here is derived from an EMBL/GenBank/DDBJ whole genome shotgun (WGS) entry which is preliminary data.</text>
</comment>
<organism evidence="1 2">
    <name type="scientific">Paenibacillus solisilvae</name>
    <dbReference type="NCBI Taxonomy" id="2486751"/>
    <lineage>
        <taxon>Bacteria</taxon>
        <taxon>Bacillati</taxon>
        <taxon>Bacillota</taxon>
        <taxon>Bacilli</taxon>
        <taxon>Bacillales</taxon>
        <taxon>Paenibacillaceae</taxon>
        <taxon>Paenibacillus</taxon>
    </lineage>
</organism>
<gene>
    <name evidence="1" type="ORF">ACFPYJ_06140</name>
</gene>
<dbReference type="Pfam" id="PF08830">
    <property type="entry name" value="DUF1806"/>
    <property type="match status" value="1"/>
</dbReference>
<dbReference type="InterPro" id="IPR036492">
    <property type="entry name" value="YojF_sf"/>
</dbReference>
<protein>
    <submittedName>
        <fullName evidence="1">DUF1806 family protein</fullName>
    </submittedName>
</protein>
<sequence length="103" mass="11714">MKIIHKANVDAAFQSFLGQAVYMHAEATSSVFVRNFRVSLQEAVIAGEGSFRIGLRFDGHGWLRMEGLTHYEWDNQERLILAGFDDLGRMNVTLELGREPFPE</sequence>
<accession>A0ABW0VSF3</accession>
<dbReference type="RefSeq" id="WP_379187182.1">
    <property type="nucleotide sequence ID" value="NZ_JBHSOW010000021.1"/>
</dbReference>
<dbReference type="EMBL" id="JBHSOW010000021">
    <property type="protein sequence ID" value="MFC5648712.1"/>
    <property type="molecule type" value="Genomic_DNA"/>
</dbReference>
<name>A0ABW0VSF3_9BACL</name>
<dbReference type="SUPFAM" id="SSF89442">
    <property type="entry name" value="Hypothetical protein YojF"/>
    <property type="match status" value="1"/>
</dbReference>
<proteinExistence type="predicted"/>